<proteinExistence type="predicted"/>
<dbReference type="GO" id="GO:0005697">
    <property type="term" value="C:telomerase holoenzyme complex"/>
    <property type="evidence" value="ECO:0007669"/>
    <property type="project" value="InterPro"/>
</dbReference>
<feature type="region of interest" description="Disordered" evidence="6">
    <location>
        <begin position="410"/>
        <end position="545"/>
    </location>
</feature>
<accession>A0AA47NP39</accession>
<dbReference type="GO" id="GO:0042162">
    <property type="term" value="F:telomeric DNA binding"/>
    <property type="evidence" value="ECO:0007669"/>
    <property type="project" value="InterPro"/>
</dbReference>
<keyword evidence="4" id="KW-0779">Telomere</keyword>
<sequence length="590" mass="64079">MTRSRTKLEPWIENMIISHGTEKEMNTANLRARVTAVGPMPHSQALEVQGPPELLFLSDGVVQIPAILTDSAWEHLQEEEDRECFSSLVNTTVCLLTYSLQFHVAPEKRKSRFFLSLSKLATMAAGPVKECPPCCTTLSSVRVKICDMWKALQDPSSGHTESQSGIDLTELLGVWQHDCLMDLAEEVQERLTAARRSSSPPQPSTSRDPLALPFGTHARTGWDVDRVRFKGAKPFSIPMAHLIIPDTVAPTPGPPTQPYEGSATPSGLIPPSGDQPVVNSMPAAQPHASTSGHSAKPQDVARAGRGFEETRSPPPFFEVREAMLLEDMDHDTSNPWDRFPPPSKMFCTSSCSEMSNSCAGSRLECEEEMVAVTGTQAPLGGLDHDVSTAATSVESSKGHQSFLPPYQNPAPLHALRFTPTSSRSSPPDSMAQAEPIAVQSSREKTPRLVKEKADVCSKKEPQDASGEVVPTTSSAGVKRKRPEHHHHPPGTAAGPEQEGVPWVDLSPPSWLFESQPGPIPEAGRSSQQAGVAAGGASKPPAVHSDGSRFSYHYKVSWKNTQDLSRFKVADDRLHWAVKYLVTPKQLGSDN</sequence>
<feature type="compositionally biased region" description="Low complexity" evidence="6">
    <location>
        <begin position="522"/>
        <end position="537"/>
    </location>
</feature>
<feature type="compositionally biased region" description="Low complexity" evidence="6">
    <location>
        <begin position="195"/>
        <end position="207"/>
    </location>
</feature>
<dbReference type="GO" id="GO:0070187">
    <property type="term" value="C:shelterin complex"/>
    <property type="evidence" value="ECO:0007669"/>
    <property type="project" value="InterPro"/>
</dbReference>
<dbReference type="GO" id="GO:0070198">
    <property type="term" value="P:protein localization to chromosome, telomeric region"/>
    <property type="evidence" value="ECO:0007669"/>
    <property type="project" value="TreeGrafter"/>
</dbReference>
<evidence type="ECO:0000256" key="3">
    <source>
        <dbReference type="ARBA" id="ARBA00022454"/>
    </source>
</evidence>
<evidence type="ECO:0000256" key="4">
    <source>
        <dbReference type="ARBA" id="ARBA00022895"/>
    </source>
</evidence>
<dbReference type="Proteomes" id="UP001174136">
    <property type="component" value="Unassembled WGS sequence"/>
</dbReference>
<feature type="region of interest" description="Disordered" evidence="6">
    <location>
        <begin position="246"/>
        <end position="313"/>
    </location>
</feature>
<evidence type="ECO:0000256" key="2">
    <source>
        <dbReference type="ARBA" id="ARBA00004574"/>
    </source>
</evidence>
<dbReference type="GO" id="GO:0016233">
    <property type="term" value="P:telomere capping"/>
    <property type="evidence" value="ECO:0007669"/>
    <property type="project" value="InterPro"/>
</dbReference>
<gene>
    <name evidence="8" type="ORF">N1851_032961</name>
</gene>
<evidence type="ECO:0000259" key="7">
    <source>
        <dbReference type="Pfam" id="PF10341"/>
    </source>
</evidence>
<keyword evidence="5" id="KW-0539">Nucleus</keyword>
<dbReference type="Pfam" id="PF10341">
    <property type="entry name" value="TPP1"/>
    <property type="match status" value="1"/>
</dbReference>
<comment type="subcellular location">
    <subcellularLocation>
        <location evidence="2">Chromosome</location>
        <location evidence="2">Telomere</location>
    </subcellularLocation>
    <subcellularLocation>
        <location evidence="1">Nucleus</location>
    </subcellularLocation>
</comment>
<organism evidence="8 9">
    <name type="scientific">Merluccius polli</name>
    <name type="common">Benguela hake</name>
    <name type="synonym">Merluccius cadenati</name>
    <dbReference type="NCBI Taxonomy" id="89951"/>
    <lineage>
        <taxon>Eukaryota</taxon>
        <taxon>Metazoa</taxon>
        <taxon>Chordata</taxon>
        <taxon>Craniata</taxon>
        <taxon>Vertebrata</taxon>
        <taxon>Euteleostomi</taxon>
        <taxon>Actinopterygii</taxon>
        <taxon>Neopterygii</taxon>
        <taxon>Teleostei</taxon>
        <taxon>Neoteleostei</taxon>
        <taxon>Acanthomorphata</taxon>
        <taxon>Zeiogadaria</taxon>
        <taxon>Gadariae</taxon>
        <taxon>Gadiformes</taxon>
        <taxon>Gadoidei</taxon>
        <taxon>Merlucciidae</taxon>
        <taxon>Merluccius</taxon>
    </lineage>
</organism>
<dbReference type="GO" id="GO:0032211">
    <property type="term" value="P:negative regulation of telomere maintenance via telomerase"/>
    <property type="evidence" value="ECO:0007669"/>
    <property type="project" value="TreeGrafter"/>
</dbReference>
<comment type="caution">
    <text evidence="8">The sequence shown here is derived from an EMBL/GenBank/DDBJ whole genome shotgun (WGS) entry which is preliminary data.</text>
</comment>
<dbReference type="PANTHER" id="PTHR14487">
    <property type="entry name" value="ADRENOCORTICAL DYSPLASIA PROTEIN ACD"/>
    <property type="match status" value="1"/>
</dbReference>
<evidence type="ECO:0000313" key="9">
    <source>
        <dbReference type="Proteomes" id="UP001174136"/>
    </source>
</evidence>
<evidence type="ECO:0000256" key="1">
    <source>
        <dbReference type="ARBA" id="ARBA00004123"/>
    </source>
</evidence>
<dbReference type="GO" id="GO:0007004">
    <property type="term" value="P:telomere maintenance via telomerase"/>
    <property type="evidence" value="ECO:0007669"/>
    <property type="project" value="InterPro"/>
</dbReference>
<dbReference type="AlphaFoldDB" id="A0AA47NP39"/>
<dbReference type="EMBL" id="JAOPHQ010006278">
    <property type="protein sequence ID" value="KAK0132245.1"/>
    <property type="molecule type" value="Genomic_DNA"/>
</dbReference>
<evidence type="ECO:0000256" key="6">
    <source>
        <dbReference type="SAM" id="MobiDB-lite"/>
    </source>
</evidence>
<reference evidence="8" key="1">
    <citation type="journal article" date="2023" name="Front. Mar. Sci.">
        <title>A new Merluccius polli reference genome to investigate the effects of global change in West African waters.</title>
        <authorList>
            <person name="Mateo J.L."/>
            <person name="Blanco-Fernandez C."/>
            <person name="Garcia-Vazquez E."/>
            <person name="Machado-Schiaffino G."/>
        </authorList>
    </citation>
    <scope>NUCLEOTIDE SEQUENCE</scope>
    <source>
        <strain evidence="8">C29</strain>
        <tissue evidence="8">Fin</tissue>
    </source>
</reference>
<keyword evidence="3" id="KW-0158">Chromosome</keyword>
<evidence type="ECO:0000313" key="8">
    <source>
        <dbReference type="EMBL" id="KAK0132245.1"/>
    </source>
</evidence>
<keyword evidence="9" id="KW-1185">Reference proteome</keyword>
<feature type="region of interest" description="Disordered" evidence="6">
    <location>
        <begin position="191"/>
        <end position="216"/>
    </location>
</feature>
<dbReference type="PANTHER" id="PTHR14487:SF3">
    <property type="entry name" value="ADRENOCORTICAL DYSPLASIA PROTEIN HOMOLOG"/>
    <property type="match status" value="1"/>
</dbReference>
<name>A0AA47NP39_MERPO</name>
<feature type="compositionally biased region" description="Low complexity" evidence="6">
    <location>
        <begin position="418"/>
        <end position="429"/>
    </location>
</feature>
<feature type="compositionally biased region" description="Basic and acidic residues" evidence="6">
    <location>
        <begin position="441"/>
        <end position="462"/>
    </location>
</feature>
<feature type="domain" description="Shelterin complex subunit TPP1/Est3" evidence="7">
    <location>
        <begin position="9"/>
        <end position="151"/>
    </location>
</feature>
<protein>
    <recommendedName>
        <fullName evidence="7">Shelterin complex subunit TPP1/Est3 domain-containing protein</fullName>
    </recommendedName>
</protein>
<dbReference type="InterPro" id="IPR028631">
    <property type="entry name" value="ACD"/>
</dbReference>
<dbReference type="Gene3D" id="2.40.50.960">
    <property type="match status" value="1"/>
</dbReference>
<dbReference type="InterPro" id="IPR019437">
    <property type="entry name" value="TPP1/Est3"/>
</dbReference>
<feature type="compositionally biased region" description="Basic residues" evidence="6">
    <location>
        <begin position="477"/>
        <end position="488"/>
    </location>
</feature>
<evidence type="ECO:0000256" key="5">
    <source>
        <dbReference type="ARBA" id="ARBA00023242"/>
    </source>
</evidence>